<protein>
    <submittedName>
        <fullName evidence="3">Putative ficolin/ixoderin</fullName>
    </submittedName>
</protein>
<dbReference type="Gene3D" id="4.10.530.10">
    <property type="entry name" value="Gamma-fibrinogen Carboxyl Terminal Fragment, domain 2"/>
    <property type="match status" value="1"/>
</dbReference>
<proteinExistence type="evidence at transcript level"/>
<reference evidence="3" key="1">
    <citation type="submission" date="2012-12" db="EMBL/GenBank/DDBJ databases">
        <title>Identification and characterization of a phenylalanine ammonia-lyase gene family in Isatis indigotica Fort.</title>
        <authorList>
            <person name="Liu Q."/>
            <person name="Chen J."/>
            <person name="Zhou X."/>
            <person name="Di P."/>
            <person name="Xiao Y."/>
            <person name="Xuan H."/>
            <person name="Zhang L."/>
            <person name="Chen W."/>
        </authorList>
    </citation>
    <scope>NUCLEOTIDE SEQUENCE</scope>
    <source>
        <tissue evidence="3">Salivary gland</tissue>
    </source>
</reference>
<evidence type="ECO:0000259" key="2">
    <source>
        <dbReference type="PROSITE" id="PS51406"/>
    </source>
</evidence>
<accession>A0A0K8RKT0</accession>
<keyword evidence="1" id="KW-1015">Disulfide bond</keyword>
<dbReference type="InterPro" id="IPR050373">
    <property type="entry name" value="Fibrinogen_C-term_domain"/>
</dbReference>
<dbReference type="InterPro" id="IPR014716">
    <property type="entry name" value="Fibrinogen_a/b/g_C_1"/>
</dbReference>
<dbReference type="PANTHER" id="PTHR19143:SF458">
    <property type="entry name" value="FIBRINOGEN C-TERMINAL DOMAIN-CONTAINING PROTEIN-RELATED"/>
    <property type="match status" value="1"/>
</dbReference>
<evidence type="ECO:0000313" key="3">
    <source>
        <dbReference type="EMBL" id="JAA71700.1"/>
    </source>
</evidence>
<dbReference type="Gene3D" id="3.90.215.10">
    <property type="entry name" value="Gamma Fibrinogen, chain A, domain 1"/>
    <property type="match status" value="1"/>
</dbReference>
<dbReference type="SUPFAM" id="SSF56496">
    <property type="entry name" value="Fibrinogen C-terminal domain-like"/>
    <property type="match status" value="1"/>
</dbReference>
<dbReference type="PANTHER" id="PTHR19143">
    <property type="entry name" value="FIBRINOGEN/TENASCIN/ANGIOPOEITIN"/>
    <property type="match status" value="1"/>
</dbReference>
<dbReference type="SMART" id="SM00186">
    <property type="entry name" value="FBG"/>
    <property type="match status" value="1"/>
</dbReference>
<dbReference type="AlphaFoldDB" id="A0A0K8RKT0"/>
<dbReference type="InterPro" id="IPR036056">
    <property type="entry name" value="Fibrinogen-like_C"/>
</dbReference>
<feature type="domain" description="Fibrinogen C-terminal" evidence="2">
    <location>
        <begin position="39"/>
        <end position="200"/>
    </location>
</feature>
<dbReference type="PROSITE" id="PS51406">
    <property type="entry name" value="FIBRINOGEN_C_2"/>
    <property type="match status" value="1"/>
</dbReference>
<organism evidence="3">
    <name type="scientific">Ixodes ricinus</name>
    <name type="common">Common tick</name>
    <name type="synonym">Acarus ricinus</name>
    <dbReference type="NCBI Taxonomy" id="34613"/>
    <lineage>
        <taxon>Eukaryota</taxon>
        <taxon>Metazoa</taxon>
        <taxon>Ecdysozoa</taxon>
        <taxon>Arthropoda</taxon>
        <taxon>Chelicerata</taxon>
        <taxon>Arachnida</taxon>
        <taxon>Acari</taxon>
        <taxon>Parasitiformes</taxon>
        <taxon>Ixodida</taxon>
        <taxon>Ixodoidea</taxon>
        <taxon>Ixodidae</taxon>
        <taxon>Ixodinae</taxon>
        <taxon>Ixodes</taxon>
    </lineage>
</organism>
<dbReference type="InterPro" id="IPR002181">
    <property type="entry name" value="Fibrinogen_a/b/g_C_dom"/>
</dbReference>
<dbReference type="PROSITE" id="PS00514">
    <property type="entry name" value="FIBRINOGEN_C_1"/>
    <property type="match status" value="1"/>
</dbReference>
<dbReference type="InterPro" id="IPR020837">
    <property type="entry name" value="Fibrinogen_CS"/>
</dbReference>
<sequence>MQHVTVDDRVGGWSGLVYYNGPEPNIERLRQLLERKRNEYYERGFTTQGGALWIGNEILHVLTSFPDNQQVLRIELTRKAGQQPTVVYYNKFHVGSKKERYKLTIGDYHGPPGYDALSYHNGAEFTIKESMTQTPDKDKCSDRLSGGWWFRTCNEANLNGRKFKSPSSTRALGITWHIEDKPESYKYIYDRVEMKIRDDDFGFCTGAVKFKIR</sequence>
<dbReference type="Pfam" id="PF00147">
    <property type="entry name" value="Fibrinogen_C"/>
    <property type="match status" value="1"/>
</dbReference>
<dbReference type="GO" id="GO:0005615">
    <property type="term" value="C:extracellular space"/>
    <property type="evidence" value="ECO:0007669"/>
    <property type="project" value="TreeGrafter"/>
</dbReference>
<dbReference type="EMBL" id="GADI01002108">
    <property type="protein sequence ID" value="JAA71700.1"/>
    <property type="molecule type" value="mRNA"/>
</dbReference>
<name>A0A0K8RKT0_IXORI</name>
<evidence type="ECO:0000256" key="1">
    <source>
        <dbReference type="ARBA" id="ARBA00023157"/>
    </source>
</evidence>